<protein>
    <recommendedName>
        <fullName evidence="4">Small ribosomal subunit protein eS6</fullName>
    </recommendedName>
    <alternativeName>
        <fullName evidence="5">40S ribosomal protein S6</fullName>
    </alternativeName>
</protein>
<dbReference type="GO" id="GO:1990904">
    <property type="term" value="C:ribonucleoprotein complex"/>
    <property type="evidence" value="ECO:0007669"/>
    <property type="project" value="UniProtKB-KW"/>
</dbReference>
<dbReference type="GeneTree" id="ENSGT00390000009819"/>
<reference evidence="6" key="3">
    <citation type="submission" date="2025-09" db="UniProtKB">
        <authorList>
            <consortium name="Ensembl"/>
        </authorList>
    </citation>
    <scope>IDENTIFICATION</scope>
</reference>
<accession>A0A803XW90</accession>
<proteinExistence type="inferred from homology"/>
<keyword evidence="7" id="KW-1185">Reference proteome</keyword>
<dbReference type="Pfam" id="PF01092">
    <property type="entry name" value="Ribosomal_S6e"/>
    <property type="match status" value="1"/>
</dbReference>
<name>A0A803XW90_MELGA</name>
<dbReference type="AlphaFoldDB" id="A0A803XW90"/>
<evidence type="ECO:0000256" key="5">
    <source>
        <dbReference type="ARBA" id="ARBA00035403"/>
    </source>
</evidence>
<dbReference type="InParanoid" id="A0A803XW90"/>
<evidence type="ECO:0000256" key="4">
    <source>
        <dbReference type="ARBA" id="ARBA00035278"/>
    </source>
</evidence>
<dbReference type="Proteomes" id="UP000001645">
    <property type="component" value="Chromosome 3"/>
</dbReference>
<evidence type="ECO:0000256" key="3">
    <source>
        <dbReference type="ARBA" id="ARBA00023274"/>
    </source>
</evidence>
<dbReference type="Ensembl" id="ENSMGAT00000036791.1">
    <property type="protein sequence ID" value="ENSMGAP00000023786.1"/>
    <property type="gene ID" value="ENSMGAG00000018853.1"/>
</dbReference>
<evidence type="ECO:0000313" key="6">
    <source>
        <dbReference type="Ensembl" id="ENSMGAP00000023786.1"/>
    </source>
</evidence>
<dbReference type="OrthoDB" id="9706445at2759"/>
<reference evidence="6" key="2">
    <citation type="submission" date="2025-08" db="UniProtKB">
        <authorList>
            <consortium name="Ensembl"/>
        </authorList>
    </citation>
    <scope>IDENTIFICATION</scope>
</reference>
<dbReference type="InterPro" id="IPR001377">
    <property type="entry name" value="Ribosomal_eS6"/>
</dbReference>
<evidence type="ECO:0000256" key="1">
    <source>
        <dbReference type="ARBA" id="ARBA00009312"/>
    </source>
</evidence>
<comment type="similarity">
    <text evidence="1">Belongs to the eukaryotic ribosomal protein eS6 family.</text>
</comment>
<dbReference type="GO" id="GO:0005840">
    <property type="term" value="C:ribosome"/>
    <property type="evidence" value="ECO:0007669"/>
    <property type="project" value="UniProtKB-KW"/>
</dbReference>
<dbReference type="PANTHER" id="PTHR11502">
    <property type="entry name" value="40S RIBOSOMAL PROTEIN S6"/>
    <property type="match status" value="1"/>
</dbReference>
<keyword evidence="2" id="KW-0689">Ribosomal protein</keyword>
<dbReference type="SMART" id="SM01405">
    <property type="entry name" value="Ribosomal_S6e"/>
    <property type="match status" value="1"/>
</dbReference>
<organism evidence="6 7">
    <name type="scientific">Meleagris gallopavo</name>
    <name type="common">Wild turkey</name>
    <dbReference type="NCBI Taxonomy" id="9103"/>
    <lineage>
        <taxon>Eukaryota</taxon>
        <taxon>Metazoa</taxon>
        <taxon>Chordata</taxon>
        <taxon>Craniata</taxon>
        <taxon>Vertebrata</taxon>
        <taxon>Euteleostomi</taxon>
        <taxon>Archelosauria</taxon>
        <taxon>Archosauria</taxon>
        <taxon>Dinosauria</taxon>
        <taxon>Saurischia</taxon>
        <taxon>Theropoda</taxon>
        <taxon>Coelurosauria</taxon>
        <taxon>Aves</taxon>
        <taxon>Neognathae</taxon>
        <taxon>Galloanserae</taxon>
        <taxon>Galliformes</taxon>
        <taxon>Phasianidae</taxon>
        <taxon>Meleagridinae</taxon>
        <taxon>Meleagris</taxon>
    </lineage>
</organism>
<dbReference type="GO" id="GO:0003735">
    <property type="term" value="F:structural constituent of ribosome"/>
    <property type="evidence" value="ECO:0007669"/>
    <property type="project" value="InterPro"/>
</dbReference>
<reference evidence="6 7" key="1">
    <citation type="journal article" date="2010" name="PLoS Biol.">
        <title>Multi-platform next-generation sequencing of the domestic turkey (Meleagris gallopavo): genome assembly and analysis.</title>
        <authorList>
            <person name="Dalloul R.A."/>
            <person name="Long J.A."/>
            <person name="Zimin A.V."/>
            <person name="Aslam L."/>
            <person name="Beal K."/>
            <person name="Blomberg L.A."/>
            <person name="Bouffard P."/>
            <person name="Burt D.W."/>
            <person name="Crasta O."/>
            <person name="Crooijmans R.P."/>
            <person name="Cooper K."/>
            <person name="Coulombe R.A."/>
            <person name="De S."/>
            <person name="Delany M.E."/>
            <person name="Dodgson J.B."/>
            <person name="Dong J.J."/>
            <person name="Evans C."/>
            <person name="Frederickson K.M."/>
            <person name="Flicek P."/>
            <person name="Florea L."/>
            <person name="Folkerts O."/>
            <person name="Groenen M.A."/>
            <person name="Harkins T.T."/>
            <person name="Herrero J."/>
            <person name="Hoffmann S."/>
            <person name="Megens H.J."/>
            <person name="Jiang A."/>
            <person name="de Jong P."/>
            <person name="Kaiser P."/>
            <person name="Kim H."/>
            <person name="Kim K.W."/>
            <person name="Kim S."/>
            <person name="Langenberger D."/>
            <person name="Lee M.K."/>
            <person name="Lee T."/>
            <person name="Mane S."/>
            <person name="Marcais G."/>
            <person name="Marz M."/>
            <person name="McElroy A.P."/>
            <person name="Modise T."/>
            <person name="Nefedov M."/>
            <person name="Notredame C."/>
            <person name="Paton I.R."/>
            <person name="Payne W.S."/>
            <person name="Pertea G."/>
            <person name="Prickett D."/>
            <person name="Puiu D."/>
            <person name="Qioa D."/>
            <person name="Raineri E."/>
            <person name="Ruffier M."/>
            <person name="Salzberg S.L."/>
            <person name="Schatz M.C."/>
            <person name="Scheuring C."/>
            <person name="Schmidt C.J."/>
            <person name="Schroeder S."/>
            <person name="Searle S.M."/>
            <person name="Smith E.J."/>
            <person name="Smith J."/>
            <person name="Sonstegard T.S."/>
            <person name="Stadler P.F."/>
            <person name="Tafer H."/>
            <person name="Tu Z.J."/>
            <person name="Van Tassell C.P."/>
            <person name="Vilella A.J."/>
            <person name="Williams K.P."/>
            <person name="Yorke J.A."/>
            <person name="Zhang L."/>
            <person name="Zhang H.B."/>
            <person name="Zhang X."/>
            <person name="Zhang Y."/>
            <person name="Reed K.M."/>
        </authorList>
    </citation>
    <scope>NUCLEOTIDE SEQUENCE [LARGE SCALE GENOMIC DNA]</scope>
</reference>
<evidence type="ECO:0000313" key="7">
    <source>
        <dbReference type="Proteomes" id="UP000001645"/>
    </source>
</evidence>
<sequence>MKLNISFPVTDCQKLIEVDDEHKLRTFYGKRIATEVVAHSLGEEWKGMLSGSVVWSGTGMACQGRWWSCHLWQCSRGIWMRSYEIRFSL</sequence>
<keyword evidence="3" id="KW-0687">Ribonucleoprotein</keyword>
<evidence type="ECO:0000256" key="2">
    <source>
        <dbReference type="ARBA" id="ARBA00022980"/>
    </source>
</evidence>
<dbReference type="GO" id="GO:0006412">
    <property type="term" value="P:translation"/>
    <property type="evidence" value="ECO:0007669"/>
    <property type="project" value="InterPro"/>
</dbReference>